<dbReference type="EMBL" id="ML978154">
    <property type="protein sequence ID" value="KAF2036512.1"/>
    <property type="molecule type" value="Genomic_DNA"/>
</dbReference>
<accession>A0A9P4LU68</accession>
<evidence type="ECO:0000313" key="2">
    <source>
        <dbReference type="EMBL" id="KAF2036512.1"/>
    </source>
</evidence>
<feature type="region of interest" description="Disordered" evidence="1">
    <location>
        <begin position="246"/>
        <end position="273"/>
    </location>
</feature>
<proteinExistence type="predicted"/>
<reference evidence="2" key="1">
    <citation type="journal article" date="2020" name="Stud. Mycol.">
        <title>101 Dothideomycetes genomes: a test case for predicting lifestyles and emergence of pathogens.</title>
        <authorList>
            <person name="Haridas S."/>
            <person name="Albert R."/>
            <person name="Binder M."/>
            <person name="Bloem J."/>
            <person name="Labutti K."/>
            <person name="Salamov A."/>
            <person name="Andreopoulos B."/>
            <person name="Baker S."/>
            <person name="Barry K."/>
            <person name="Bills G."/>
            <person name="Bluhm B."/>
            <person name="Cannon C."/>
            <person name="Castanera R."/>
            <person name="Culley D."/>
            <person name="Daum C."/>
            <person name="Ezra D."/>
            <person name="Gonzalez J."/>
            <person name="Henrissat B."/>
            <person name="Kuo A."/>
            <person name="Liang C."/>
            <person name="Lipzen A."/>
            <person name="Lutzoni F."/>
            <person name="Magnuson J."/>
            <person name="Mondo S."/>
            <person name="Nolan M."/>
            <person name="Ohm R."/>
            <person name="Pangilinan J."/>
            <person name="Park H.-J."/>
            <person name="Ramirez L."/>
            <person name="Alfaro M."/>
            <person name="Sun H."/>
            <person name="Tritt A."/>
            <person name="Yoshinaga Y."/>
            <person name="Zwiers L.-H."/>
            <person name="Turgeon B."/>
            <person name="Goodwin S."/>
            <person name="Spatafora J."/>
            <person name="Crous P."/>
            <person name="Grigoriev I."/>
        </authorList>
    </citation>
    <scope>NUCLEOTIDE SEQUENCE</scope>
    <source>
        <strain evidence="2">CBS 110217</strain>
    </source>
</reference>
<protein>
    <submittedName>
        <fullName evidence="2">Uncharacterized protein</fullName>
    </submittedName>
</protein>
<feature type="compositionally biased region" description="Basic and acidic residues" evidence="1">
    <location>
        <begin position="250"/>
        <end position="266"/>
    </location>
</feature>
<dbReference type="Proteomes" id="UP000799777">
    <property type="component" value="Unassembled WGS sequence"/>
</dbReference>
<name>A0A9P4LU68_9PLEO</name>
<dbReference type="AlphaFoldDB" id="A0A9P4LU68"/>
<evidence type="ECO:0000313" key="3">
    <source>
        <dbReference type="Proteomes" id="UP000799777"/>
    </source>
</evidence>
<evidence type="ECO:0000256" key="1">
    <source>
        <dbReference type="SAM" id="MobiDB-lite"/>
    </source>
</evidence>
<gene>
    <name evidence="2" type="ORF">EK21DRAFT_105830</name>
</gene>
<organism evidence="2 3">
    <name type="scientific">Setomelanomma holmii</name>
    <dbReference type="NCBI Taxonomy" id="210430"/>
    <lineage>
        <taxon>Eukaryota</taxon>
        <taxon>Fungi</taxon>
        <taxon>Dikarya</taxon>
        <taxon>Ascomycota</taxon>
        <taxon>Pezizomycotina</taxon>
        <taxon>Dothideomycetes</taxon>
        <taxon>Pleosporomycetidae</taxon>
        <taxon>Pleosporales</taxon>
        <taxon>Pleosporineae</taxon>
        <taxon>Phaeosphaeriaceae</taxon>
        <taxon>Setomelanomma</taxon>
    </lineage>
</organism>
<dbReference type="OrthoDB" id="3741782at2759"/>
<comment type="caution">
    <text evidence="2">The sequence shown here is derived from an EMBL/GenBank/DDBJ whole genome shotgun (WGS) entry which is preliminary data.</text>
</comment>
<sequence length="273" mass="31416">MKLHEHETANIEGGITFINFRREFHQKPGKYHEQHDTLPLTSQTDDPRTFITPRTVPIPTKFFGPAFYEPWGLSKISGIWSRGGVAWGPPSFILRVFTFDGKYEKLLHCGKNWNSFDEFVTNFDLNNKEMTDWTEADETEIPWNAKERVLLRGWVNDTIEEKGLIWWITNLRWADQVLAFNMASKKCETGGPWRTEASILECFSTEVEIFKAAVHAGTLEMRVKTGDEVSWDEDHPKDFIPVNAGLEGVVEPKAEEPVSVENPKDDELPEMEE</sequence>
<keyword evidence="3" id="KW-1185">Reference proteome</keyword>